<organism evidence="2">
    <name type="scientific">Tanacetum cinerariifolium</name>
    <name type="common">Dalmatian daisy</name>
    <name type="synonym">Chrysanthemum cinerariifolium</name>
    <dbReference type="NCBI Taxonomy" id="118510"/>
    <lineage>
        <taxon>Eukaryota</taxon>
        <taxon>Viridiplantae</taxon>
        <taxon>Streptophyta</taxon>
        <taxon>Embryophyta</taxon>
        <taxon>Tracheophyta</taxon>
        <taxon>Spermatophyta</taxon>
        <taxon>Magnoliopsida</taxon>
        <taxon>eudicotyledons</taxon>
        <taxon>Gunneridae</taxon>
        <taxon>Pentapetalae</taxon>
        <taxon>asterids</taxon>
        <taxon>campanulids</taxon>
        <taxon>Asterales</taxon>
        <taxon>Asteraceae</taxon>
        <taxon>Asteroideae</taxon>
        <taxon>Anthemideae</taxon>
        <taxon>Anthemidinae</taxon>
        <taxon>Tanacetum</taxon>
    </lineage>
</organism>
<proteinExistence type="predicted"/>
<accession>A0A699JX57</accession>
<protein>
    <submittedName>
        <fullName evidence="2">Uncharacterized protein</fullName>
    </submittedName>
</protein>
<name>A0A699JX57_TANCI</name>
<evidence type="ECO:0000313" key="2">
    <source>
        <dbReference type="EMBL" id="GFA59156.1"/>
    </source>
</evidence>
<dbReference type="AlphaFoldDB" id="A0A699JX57"/>
<feature type="region of interest" description="Disordered" evidence="1">
    <location>
        <begin position="64"/>
        <end position="95"/>
    </location>
</feature>
<feature type="compositionally biased region" description="Polar residues" evidence="1">
    <location>
        <begin position="65"/>
        <end position="77"/>
    </location>
</feature>
<reference evidence="2" key="1">
    <citation type="journal article" date="2019" name="Sci. Rep.">
        <title>Draft genome of Tanacetum cinerariifolium, the natural source of mosquito coil.</title>
        <authorList>
            <person name="Yamashiro T."/>
            <person name="Shiraishi A."/>
            <person name="Satake H."/>
            <person name="Nakayama K."/>
        </authorList>
    </citation>
    <scope>NUCLEOTIDE SEQUENCE</scope>
</reference>
<comment type="caution">
    <text evidence="2">The sequence shown here is derived from an EMBL/GenBank/DDBJ whole genome shotgun (WGS) entry which is preliminary data.</text>
</comment>
<gene>
    <name evidence="2" type="ORF">Tci_631128</name>
</gene>
<dbReference type="EMBL" id="BKCJ010451244">
    <property type="protein sequence ID" value="GFA59156.1"/>
    <property type="molecule type" value="Genomic_DNA"/>
</dbReference>
<evidence type="ECO:0000256" key="1">
    <source>
        <dbReference type="SAM" id="MobiDB-lite"/>
    </source>
</evidence>
<sequence>MHETQQAVVQNSISSAQQDAQMLSMIEQLKTQNAEIDPLKQTFSGQLKEKESLMKTITVLKGVKLSTSASGSQPSGNTKKDKIQRPPSSTHKNKVEAYYRTVKSSLENKNYVVEPKGTANVQHSMLNANSELICVKCNG</sequence>